<dbReference type="AlphaFoldDB" id="A0A836LHE3"/>
<name>A0A836LHE3_9TRYP</name>
<keyword evidence="2" id="KW-1185">Reference proteome</keyword>
<sequence>MSGASSALLTEAEVREMSSSEIQVNLERCSRLVTQTALLQRLHDGGEGIRHRHKLFTEELERRRTVEAANTDGKVSFVSSTSTEPRKQDNEAAFLAESAHEYADVAREVAHKYKDHRVNVEETVRRMYEGAISESEIQRILKSVPPHFFLTYAETCEMEQRSAREARKAELQKLAALAARHSPMP</sequence>
<dbReference type="KEGG" id="phet:94293087"/>
<organism evidence="1 2">
    <name type="scientific">Porcisia hertigi</name>
    <dbReference type="NCBI Taxonomy" id="2761500"/>
    <lineage>
        <taxon>Eukaryota</taxon>
        <taxon>Discoba</taxon>
        <taxon>Euglenozoa</taxon>
        <taxon>Kinetoplastea</taxon>
        <taxon>Metakinetoplastina</taxon>
        <taxon>Trypanosomatida</taxon>
        <taxon>Trypanosomatidae</taxon>
        <taxon>Leishmaniinae</taxon>
        <taxon>Porcisia</taxon>
    </lineage>
</organism>
<dbReference type="EMBL" id="JAFJZO010000011">
    <property type="protein sequence ID" value="KAG5510170.1"/>
    <property type="molecule type" value="Genomic_DNA"/>
</dbReference>
<dbReference type="RefSeq" id="XP_067759019.1">
    <property type="nucleotide sequence ID" value="XM_067903010.1"/>
</dbReference>
<proteinExistence type="predicted"/>
<gene>
    <name evidence="1" type="ORF">JKF63_07067</name>
</gene>
<reference evidence="1 2" key="1">
    <citation type="submission" date="2021-02" db="EMBL/GenBank/DDBJ databases">
        <title>Porcisia hertigi Genome sequencing and assembly.</title>
        <authorList>
            <person name="Almutairi H."/>
            <person name="Gatherer D."/>
        </authorList>
    </citation>
    <scope>NUCLEOTIDE SEQUENCE [LARGE SCALE GENOMIC DNA]</scope>
    <source>
        <strain evidence="1 2">C119</strain>
    </source>
</reference>
<dbReference type="OrthoDB" id="264736at2759"/>
<dbReference type="GeneID" id="94293087"/>
<evidence type="ECO:0000313" key="1">
    <source>
        <dbReference type="EMBL" id="KAG5510170.1"/>
    </source>
</evidence>
<evidence type="ECO:0000313" key="2">
    <source>
        <dbReference type="Proteomes" id="UP000674318"/>
    </source>
</evidence>
<protein>
    <submittedName>
        <fullName evidence="1">Uncharacterized protein</fullName>
    </submittedName>
</protein>
<comment type="caution">
    <text evidence="1">The sequence shown here is derived from an EMBL/GenBank/DDBJ whole genome shotgun (WGS) entry which is preliminary data.</text>
</comment>
<accession>A0A836LHE3</accession>
<dbReference type="Proteomes" id="UP000674318">
    <property type="component" value="Unassembled WGS sequence"/>
</dbReference>